<keyword evidence="3 11" id="KW-0210">Decarboxylase</keyword>
<evidence type="ECO:0000256" key="8">
    <source>
        <dbReference type="ARBA" id="ARBA00023239"/>
    </source>
</evidence>
<evidence type="ECO:0000256" key="1">
    <source>
        <dbReference type="ARBA" id="ARBA00022475"/>
    </source>
</evidence>
<keyword evidence="1 11" id="KW-1003">Cell membrane</keyword>
<keyword evidence="8 11" id="KW-0456">Lyase</keyword>
<proteinExistence type="inferred from homology"/>
<feature type="chain" id="PRO_5044919941" description="Phosphatidylserine decarboxylase alpha chain" evidence="11">
    <location>
        <begin position="220"/>
        <end position="250"/>
    </location>
</feature>
<accession>A0ABT1H4J1</accession>
<evidence type="ECO:0000256" key="3">
    <source>
        <dbReference type="ARBA" id="ARBA00022793"/>
    </source>
</evidence>
<dbReference type="HAMAP" id="MF_00664">
    <property type="entry name" value="PS_decarb_PSD_A"/>
    <property type="match status" value="1"/>
</dbReference>
<sequence length="250" mass="26163">MARRPKPTASAVPGAPAGDRGRLTRHTRGLTHVVELVGHTLPPVHPAGLPFVAAPAALALAGRNRRWIRTPALAASVACAAFFRHPDRVPPTATGAVVAPADGEITLVDVALPPPELGLGAEPLPRVSTFLSILDVHVQRSPVAGEVVSVTHTPGRFLSADLPEASAENERTCMHLRTDAGTDVGVVQIAGLLARRIVNDKRPGDRVGLGETYGLIRFGSRVDVYLPAGTQPEVLPGQRAVGAETVLARL</sequence>
<comment type="subcellular location">
    <subcellularLocation>
        <location evidence="11">Cell membrane</location>
        <topology evidence="11">Peripheral membrane protein</topology>
    </subcellularLocation>
</comment>
<dbReference type="NCBIfam" id="NF003679">
    <property type="entry name" value="PRK05305.1-3"/>
    <property type="match status" value="1"/>
</dbReference>
<comment type="similarity">
    <text evidence="11">Belongs to the phosphatidylserine decarboxylase family. PSD-A subfamily.</text>
</comment>
<evidence type="ECO:0000256" key="10">
    <source>
        <dbReference type="ARBA" id="ARBA00023317"/>
    </source>
</evidence>
<dbReference type="EMBL" id="JAMTCG010000006">
    <property type="protein sequence ID" value="MCP2162101.1"/>
    <property type="molecule type" value="Genomic_DNA"/>
</dbReference>
<evidence type="ECO:0000256" key="12">
    <source>
        <dbReference type="SAM" id="MobiDB-lite"/>
    </source>
</evidence>
<gene>
    <name evidence="11" type="primary">psd</name>
    <name evidence="13" type="ORF">LX12_003305</name>
</gene>
<comment type="cofactor">
    <cofactor evidence="11">
        <name>pyruvate</name>
        <dbReference type="ChEBI" id="CHEBI:15361"/>
    </cofactor>
    <text evidence="11">Binds 1 pyruvoyl group covalently per subunit.</text>
</comment>
<feature type="site" description="Cleavage (non-hydrolytic); by autocatalysis" evidence="11">
    <location>
        <begin position="219"/>
        <end position="220"/>
    </location>
</feature>
<organism evidence="13 14">
    <name type="scientific">Williamsia serinedens</name>
    <dbReference type="NCBI Taxonomy" id="391736"/>
    <lineage>
        <taxon>Bacteria</taxon>
        <taxon>Bacillati</taxon>
        <taxon>Actinomycetota</taxon>
        <taxon>Actinomycetes</taxon>
        <taxon>Mycobacteriales</taxon>
        <taxon>Nocardiaceae</taxon>
        <taxon>Williamsia</taxon>
    </lineage>
</organism>
<dbReference type="PANTHER" id="PTHR35809">
    <property type="entry name" value="ARCHAETIDYLSERINE DECARBOXYLASE PROENZYME-RELATED"/>
    <property type="match status" value="1"/>
</dbReference>
<comment type="catalytic activity">
    <reaction evidence="11">
        <text>a 1,2-diacyl-sn-glycero-3-phospho-L-serine + H(+) = a 1,2-diacyl-sn-glycero-3-phosphoethanolamine + CO2</text>
        <dbReference type="Rhea" id="RHEA:20828"/>
        <dbReference type="ChEBI" id="CHEBI:15378"/>
        <dbReference type="ChEBI" id="CHEBI:16526"/>
        <dbReference type="ChEBI" id="CHEBI:57262"/>
        <dbReference type="ChEBI" id="CHEBI:64612"/>
        <dbReference type="EC" id="4.1.1.65"/>
    </reaction>
</comment>
<feature type="modified residue" description="Pyruvic acid (Ser); by autocatalysis" evidence="11">
    <location>
        <position position="220"/>
    </location>
</feature>
<comment type="pathway">
    <text evidence="11">Phospholipid metabolism; phosphatidylethanolamine biosynthesis; phosphatidylethanolamine from CDP-diacylglycerol: step 2/2.</text>
</comment>
<keyword evidence="6 11" id="KW-0865">Zymogen</keyword>
<dbReference type="InterPro" id="IPR003817">
    <property type="entry name" value="PS_Dcarbxylase"/>
</dbReference>
<keyword evidence="2 11" id="KW-0444">Lipid biosynthesis</keyword>
<evidence type="ECO:0000256" key="11">
    <source>
        <dbReference type="HAMAP-Rule" id="MF_00664"/>
    </source>
</evidence>
<protein>
    <recommendedName>
        <fullName evidence="11">Phosphatidylserine decarboxylase proenzyme</fullName>
        <ecNumber evidence="11">4.1.1.65</ecNumber>
    </recommendedName>
    <component>
        <recommendedName>
            <fullName evidence="11">Phosphatidylserine decarboxylase alpha chain</fullName>
        </recommendedName>
    </component>
    <component>
        <recommendedName>
            <fullName evidence="11">Phosphatidylserine decarboxylase beta chain</fullName>
        </recommendedName>
    </component>
</protein>
<evidence type="ECO:0000256" key="5">
    <source>
        <dbReference type="ARBA" id="ARBA00023136"/>
    </source>
</evidence>
<evidence type="ECO:0000256" key="6">
    <source>
        <dbReference type="ARBA" id="ARBA00023145"/>
    </source>
</evidence>
<name>A0ABT1H4J1_9NOCA</name>
<keyword evidence="5 11" id="KW-0472">Membrane</keyword>
<evidence type="ECO:0000256" key="2">
    <source>
        <dbReference type="ARBA" id="ARBA00022516"/>
    </source>
</evidence>
<evidence type="ECO:0000256" key="7">
    <source>
        <dbReference type="ARBA" id="ARBA00023209"/>
    </source>
</evidence>
<keyword evidence="14" id="KW-1185">Reference proteome</keyword>
<comment type="subunit">
    <text evidence="11">Heterodimer of a large membrane-associated beta subunit and a small pyruvoyl-containing alpha subunit.</text>
</comment>
<dbReference type="Pfam" id="PF02666">
    <property type="entry name" value="PS_Dcarbxylase"/>
    <property type="match status" value="1"/>
</dbReference>
<keyword evidence="4 11" id="KW-0443">Lipid metabolism</keyword>
<feature type="active site" description="Schiff-base intermediate with substrate; via pyruvic acid" evidence="11">
    <location>
        <position position="220"/>
    </location>
</feature>
<dbReference type="RefSeq" id="WP_372505065.1">
    <property type="nucleotide sequence ID" value="NZ_BAAAOE010000005.1"/>
</dbReference>
<keyword evidence="9 11" id="KW-1208">Phospholipid metabolism</keyword>
<dbReference type="Proteomes" id="UP001205740">
    <property type="component" value="Unassembled WGS sequence"/>
</dbReference>
<comment type="PTM">
    <text evidence="11">Is synthesized initially as an inactive proenzyme. Formation of the active enzyme involves a self-maturation process in which the active site pyruvoyl group is generated from an internal serine residue via an autocatalytic post-translational modification. Two non-identical subunits are generated from the proenzyme in this reaction, and the pyruvate is formed at the N-terminus of the alpha chain, which is derived from the carboxyl end of the proenzyme. The post-translation cleavage follows an unusual pathway, termed non-hydrolytic serinolysis, in which the side chain hydroxyl group of the serine supplies its oxygen atom to form the C-terminus of the beta chain, while the remainder of the serine residue undergoes an oxidative deamination to produce ammonia and the pyruvoyl prosthetic group on the alpha chain.</text>
</comment>
<evidence type="ECO:0000256" key="4">
    <source>
        <dbReference type="ARBA" id="ARBA00023098"/>
    </source>
</evidence>
<evidence type="ECO:0000313" key="13">
    <source>
        <dbReference type="EMBL" id="MCP2162101.1"/>
    </source>
</evidence>
<evidence type="ECO:0000256" key="9">
    <source>
        <dbReference type="ARBA" id="ARBA00023264"/>
    </source>
</evidence>
<feature type="region of interest" description="Disordered" evidence="12">
    <location>
        <begin position="1"/>
        <end position="24"/>
    </location>
</feature>
<feature type="chain" id="PRO_5044919942" description="Phosphatidylserine decarboxylase beta chain" evidence="11">
    <location>
        <begin position="1"/>
        <end position="219"/>
    </location>
</feature>
<dbReference type="EC" id="4.1.1.65" evidence="11"/>
<reference evidence="13 14" key="1">
    <citation type="submission" date="2022-06" db="EMBL/GenBank/DDBJ databases">
        <title>Genomic Encyclopedia of Archaeal and Bacterial Type Strains, Phase II (KMG-II): from individual species to whole genera.</title>
        <authorList>
            <person name="Goeker M."/>
        </authorList>
    </citation>
    <scope>NUCLEOTIDE SEQUENCE [LARGE SCALE GENOMIC DNA]</scope>
    <source>
        <strain evidence="13 14">DSM 45037</strain>
    </source>
</reference>
<comment type="function">
    <text evidence="11">Catalyzes the formation of phosphatidylethanolamine (PtdEtn) from phosphatidylserine (PtdSer).</text>
</comment>
<evidence type="ECO:0000313" key="14">
    <source>
        <dbReference type="Proteomes" id="UP001205740"/>
    </source>
</evidence>
<keyword evidence="7 11" id="KW-0594">Phospholipid biosynthesis</keyword>
<comment type="caution">
    <text evidence="13">The sequence shown here is derived from an EMBL/GenBank/DDBJ whole genome shotgun (WGS) entry which is preliminary data.</text>
</comment>
<keyword evidence="10 11" id="KW-0670">Pyruvate</keyword>
<dbReference type="PANTHER" id="PTHR35809:SF1">
    <property type="entry name" value="ARCHAETIDYLSERINE DECARBOXYLASE PROENZYME-RELATED"/>
    <property type="match status" value="1"/>
</dbReference>
<dbReference type="InterPro" id="IPR033175">
    <property type="entry name" value="PSD-A"/>
</dbReference>